<dbReference type="PROSITE" id="PS50103">
    <property type="entry name" value="ZF_C3H1"/>
    <property type="match status" value="3"/>
</dbReference>
<dbReference type="Gene3D" id="4.10.1000.10">
    <property type="entry name" value="Zinc finger, CCCH-type"/>
    <property type="match status" value="3"/>
</dbReference>
<dbReference type="SMART" id="SM00356">
    <property type="entry name" value="ZnF_C3H1"/>
    <property type="match status" value="3"/>
</dbReference>
<feature type="zinc finger region" description="C3H1-type" evidence="5">
    <location>
        <begin position="42"/>
        <end position="69"/>
    </location>
</feature>
<feature type="region of interest" description="Disordered" evidence="6">
    <location>
        <begin position="143"/>
        <end position="193"/>
    </location>
</feature>
<feature type="zinc finger region" description="C3H1-type" evidence="5">
    <location>
        <begin position="77"/>
        <end position="104"/>
    </location>
</feature>
<feature type="domain" description="C3H1-type" evidence="7">
    <location>
        <begin position="42"/>
        <end position="69"/>
    </location>
</feature>
<dbReference type="PANTHER" id="PTHR12547">
    <property type="entry name" value="CCCH ZINC FINGER/TIS11-RELATED"/>
    <property type="match status" value="1"/>
</dbReference>
<dbReference type="InterPro" id="IPR036855">
    <property type="entry name" value="Znf_CCCH_sf"/>
</dbReference>
<evidence type="ECO:0000256" key="1">
    <source>
        <dbReference type="ARBA" id="ARBA00022723"/>
    </source>
</evidence>
<evidence type="ECO:0000256" key="6">
    <source>
        <dbReference type="SAM" id="MobiDB-lite"/>
    </source>
</evidence>
<evidence type="ECO:0000256" key="3">
    <source>
        <dbReference type="ARBA" id="ARBA00022771"/>
    </source>
</evidence>
<dbReference type="InterPro" id="IPR019607">
    <property type="entry name" value="Putative_zinc-finger_domain"/>
</dbReference>
<keyword evidence="4 5" id="KW-0862">Zinc</keyword>
<dbReference type="Proteomes" id="UP001178507">
    <property type="component" value="Unassembled WGS sequence"/>
</dbReference>
<feature type="domain" description="C3H1-type" evidence="7">
    <location>
        <begin position="113"/>
        <end position="139"/>
    </location>
</feature>
<protein>
    <recommendedName>
        <fullName evidence="7">C3H1-type domain-containing protein</fullName>
    </recommendedName>
</protein>
<dbReference type="Pfam" id="PF10650">
    <property type="entry name" value="zf-C3H1"/>
    <property type="match status" value="1"/>
</dbReference>
<dbReference type="EMBL" id="CAUJNA010003844">
    <property type="protein sequence ID" value="CAJ1410869.1"/>
    <property type="molecule type" value="Genomic_DNA"/>
</dbReference>
<sequence>MEMEQSNQNMSSNRSHRRRGSRAGVAARAQVVGKPNRMESLFFKTKICAFWQEGRCLRGAGCKYAHGDSERHDEPDLTKTALCRKMLSGGECKDPTCTYAHSRDELRSTSDVYKTSMCTFFKYGRCQMGSSCRHAHFESELRSRKEMGEDGVEGEESDDDFGINEVDTKWERSVTMPPAIGDRICPSTPENVP</sequence>
<keyword evidence="2" id="KW-0677">Repeat</keyword>
<reference evidence="8" key="1">
    <citation type="submission" date="2023-08" db="EMBL/GenBank/DDBJ databases">
        <authorList>
            <person name="Chen Y."/>
            <person name="Shah S."/>
            <person name="Dougan E. K."/>
            <person name="Thang M."/>
            <person name="Chan C."/>
        </authorList>
    </citation>
    <scope>NUCLEOTIDE SEQUENCE</scope>
</reference>
<organism evidence="8 9">
    <name type="scientific">Effrenium voratum</name>
    <dbReference type="NCBI Taxonomy" id="2562239"/>
    <lineage>
        <taxon>Eukaryota</taxon>
        <taxon>Sar</taxon>
        <taxon>Alveolata</taxon>
        <taxon>Dinophyceae</taxon>
        <taxon>Suessiales</taxon>
        <taxon>Symbiodiniaceae</taxon>
        <taxon>Effrenium</taxon>
    </lineage>
</organism>
<evidence type="ECO:0000313" key="8">
    <source>
        <dbReference type="EMBL" id="CAJ1410869.1"/>
    </source>
</evidence>
<gene>
    <name evidence="8" type="ORF">EVOR1521_LOCUS31599</name>
</gene>
<accession>A0AA36NKJ0</accession>
<evidence type="ECO:0000313" key="9">
    <source>
        <dbReference type="Proteomes" id="UP001178507"/>
    </source>
</evidence>
<dbReference type="InterPro" id="IPR045877">
    <property type="entry name" value="ZFP36-like"/>
</dbReference>
<feature type="zinc finger region" description="C3H1-type" evidence="5">
    <location>
        <begin position="113"/>
        <end position="139"/>
    </location>
</feature>
<keyword evidence="9" id="KW-1185">Reference proteome</keyword>
<dbReference type="InterPro" id="IPR000571">
    <property type="entry name" value="Znf_CCCH"/>
</dbReference>
<feature type="compositionally biased region" description="Low complexity" evidence="6">
    <location>
        <begin position="1"/>
        <end position="13"/>
    </location>
</feature>
<dbReference type="GO" id="GO:0003729">
    <property type="term" value="F:mRNA binding"/>
    <property type="evidence" value="ECO:0007669"/>
    <property type="project" value="InterPro"/>
</dbReference>
<name>A0AA36NKJ0_9DINO</name>
<evidence type="ECO:0000256" key="5">
    <source>
        <dbReference type="PROSITE-ProRule" id="PRU00723"/>
    </source>
</evidence>
<dbReference type="AlphaFoldDB" id="A0AA36NKJ0"/>
<evidence type="ECO:0000256" key="4">
    <source>
        <dbReference type="ARBA" id="ARBA00022833"/>
    </source>
</evidence>
<proteinExistence type="predicted"/>
<dbReference type="GO" id="GO:0008270">
    <property type="term" value="F:zinc ion binding"/>
    <property type="evidence" value="ECO:0007669"/>
    <property type="project" value="UniProtKB-KW"/>
</dbReference>
<dbReference type="SUPFAM" id="SSF90229">
    <property type="entry name" value="CCCH zinc finger"/>
    <property type="match status" value="3"/>
</dbReference>
<keyword evidence="3 5" id="KW-0863">Zinc-finger</keyword>
<dbReference type="PANTHER" id="PTHR12547:SF18">
    <property type="entry name" value="PROTEIN TIS11"/>
    <property type="match status" value="1"/>
</dbReference>
<feature type="region of interest" description="Disordered" evidence="6">
    <location>
        <begin position="1"/>
        <end position="28"/>
    </location>
</feature>
<keyword evidence="1 5" id="KW-0479">Metal-binding</keyword>
<evidence type="ECO:0000259" key="7">
    <source>
        <dbReference type="PROSITE" id="PS50103"/>
    </source>
</evidence>
<comment type="caution">
    <text evidence="8">The sequence shown here is derived from an EMBL/GenBank/DDBJ whole genome shotgun (WGS) entry which is preliminary data.</text>
</comment>
<evidence type="ECO:0000256" key="2">
    <source>
        <dbReference type="ARBA" id="ARBA00022737"/>
    </source>
</evidence>
<feature type="compositionally biased region" description="Acidic residues" evidence="6">
    <location>
        <begin position="149"/>
        <end position="162"/>
    </location>
</feature>
<feature type="domain" description="C3H1-type" evidence="7">
    <location>
        <begin position="77"/>
        <end position="104"/>
    </location>
</feature>
<dbReference type="Pfam" id="PF00642">
    <property type="entry name" value="zf-CCCH"/>
    <property type="match status" value="1"/>
</dbReference>